<evidence type="ECO:0000313" key="1">
    <source>
        <dbReference type="EMBL" id="MBE3636636.1"/>
    </source>
</evidence>
<keyword evidence="2" id="KW-1185">Reference proteome</keyword>
<gene>
    <name evidence="1" type="ORF">ICN82_00285</name>
</gene>
<dbReference type="Proteomes" id="UP000609121">
    <property type="component" value="Unassembled WGS sequence"/>
</dbReference>
<reference evidence="1" key="1">
    <citation type="submission" date="2020-09" db="EMBL/GenBank/DDBJ databases">
        <title>A novel bacterium of genus Mangrovicoccus, isolated from South China Sea.</title>
        <authorList>
            <person name="Huang H."/>
            <person name="Mo K."/>
            <person name="Hu Y."/>
        </authorList>
    </citation>
    <scope>NUCLEOTIDE SEQUENCE</scope>
    <source>
        <strain evidence="1">HB182678</strain>
    </source>
</reference>
<organism evidence="1 2">
    <name type="scientific">Mangrovicoccus algicola</name>
    <dbReference type="NCBI Taxonomy" id="2771008"/>
    <lineage>
        <taxon>Bacteria</taxon>
        <taxon>Pseudomonadati</taxon>
        <taxon>Pseudomonadota</taxon>
        <taxon>Alphaproteobacteria</taxon>
        <taxon>Rhodobacterales</taxon>
        <taxon>Paracoccaceae</taxon>
        <taxon>Mangrovicoccus</taxon>
    </lineage>
</organism>
<sequence>MWPPLFATGPGSVPQAAIRFPGVRGKRRGFDQRPQNAAAKMGLLRKKTASGPILRYLSTKLDFSGLPYIQKFEENAPLHMFSFELVTALPYTKPHMVNAVGPEIWGQSEKHGLDCE</sequence>
<comment type="caution">
    <text evidence="1">The sequence shown here is derived from an EMBL/GenBank/DDBJ whole genome shotgun (WGS) entry which is preliminary data.</text>
</comment>
<dbReference type="AlphaFoldDB" id="A0A8J6YVQ3"/>
<proteinExistence type="predicted"/>
<protein>
    <submittedName>
        <fullName evidence="1">Uncharacterized protein</fullName>
    </submittedName>
</protein>
<name>A0A8J6YVQ3_9RHOB</name>
<accession>A0A8J6YVQ3</accession>
<evidence type="ECO:0000313" key="2">
    <source>
        <dbReference type="Proteomes" id="UP000609121"/>
    </source>
</evidence>
<dbReference type="EMBL" id="JACVXA010000001">
    <property type="protein sequence ID" value="MBE3636636.1"/>
    <property type="molecule type" value="Genomic_DNA"/>
</dbReference>
<dbReference type="RefSeq" id="WP_193178820.1">
    <property type="nucleotide sequence ID" value="NZ_JACVXA010000001.1"/>
</dbReference>